<feature type="domain" description="Death" evidence="9">
    <location>
        <begin position="528"/>
        <end position="594"/>
    </location>
</feature>
<accession>A0A3M6U1J7</accession>
<dbReference type="GO" id="GO:0005886">
    <property type="term" value="C:plasma membrane"/>
    <property type="evidence" value="ECO:0007669"/>
    <property type="project" value="TreeGrafter"/>
</dbReference>
<evidence type="ECO:0000256" key="8">
    <source>
        <dbReference type="SAM" id="Phobius"/>
    </source>
</evidence>
<organism evidence="11 12">
    <name type="scientific">Pocillopora damicornis</name>
    <name type="common">Cauliflower coral</name>
    <name type="synonym">Millepora damicornis</name>
    <dbReference type="NCBI Taxonomy" id="46731"/>
    <lineage>
        <taxon>Eukaryota</taxon>
        <taxon>Metazoa</taxon>
        <taxon>Cnidaria</taxon>
        <taxon>Anthozoa</taxon>
        <taxon>Hexacorallia</taxon>
        <taxon>Scleractinia</taxon>
        <taxon>Astrocoeniina</taxon>
        <taxon>Pocilloporidae</taxon>
        <taxon>Pocillopora</taxon>
    </lineage>
</organism>
<dbReference type="GO" id="GO:0007266">
    <property type="term" value="P:Rho protein signal transduction"/>
    <property type="evidence" value="ECO:0007669"/>
    <property type="project" value="TreeGrafter"/>
</dbReference>
<evidence type="ECO:0000256" key="7">
    <source>
        <dbReference type="SAM" id="MobiDB-lite"/>
    </source>
</evidence>
<evidence type="ECO:0000256" key="4">
    <source>
        <dbReference type="ARBA" id="ARBA00023157"/>
    </source>
</evidence>
<dbReference type="GO" id="GO:0005035">
    <property type="term" value="F:death receptor activity"/>
    <property type="evidence" value="ECO:0007669"/>
    <property type="project" value="TreeGrafter"/>
</dbReference>
<evidence type="ECO:0008006" key="13">
    <source>
        <dbReference type="Google" id="ProtNLM"/>
    </source>
</evidence>
<dbReference type="PANTHER" id="PTHR46605:SF2">
    <property type="entry name" value="TNFR-CYS DOMAIN-CONTAINING PROTEIN"/>
    <property type="match status" value="1"/>
</dbReference>
<dbReference type="InterPro" id="IPR052302">
    <property type="entry name" value="Neurotrophin_rcpt-DD"/>
</dbReference>
<evidence type="ECO:0000259" key="10">
    <source>
        <dbReference type="PROSITE" id="PS50050"/>
    </source>
</evidence>
<keyword evidence="1" id="KW-0053">Apoptosis</keyword>
<feature type="transmembrane region" description="Helical" evidence="8">
    <location>
        <begin position="725"/>
        <end position="744"/>
    </location>
</feature>
<dbReference type="Gene3D" id="2.10.50.10">
    <property type="entry name" value="Tumor Necrosis Factor Receptor, subunit A, domain 2"/>
    <property type="match status" value="1"/>
</dbReference>
<feature type="region of interest" description="Disordered" evidence="7">
    <location>
        <begin position="451"/>
        <end position="472"/>
    </location>
</feature>
<feature type="region of interest" description="Disordered" evidence="7">
    <location>
        <begin position="801"/>
        <end position="826"/>
    </location>
</feature>
<feature type="disulfide bond" evidence="6">
    <location>
        <begin position="202"/>
        <end position="217"/>
    </location>
</feature>
<evidence type="ECO:0000259" key="9">
    <source>
        <dbReference type="PROSITE" id="PS50017"/>
    </source>
</evidence>
<dbReference type="STRING" id="46731.A0A3M6U1J7"/>
<keyword evidence="4 6" id="KW-1015">Disulfide bond</keyword>
<keyword evidence="2" id="KW-0732">Signal</keyword>
<dbReference type="Proteomes" id="UP000275408">
    <property type="component" value="Unassembled WGS sequence"/>
</dbReference>
<evidence type="ECO:0000256" key="5">
    <source>
        <dbReference type="ARBA" id="ARBA00023180"/>
    </source>
</evidence>
<comment type="caution">
    <text evidence="11">The sequence shown here is derived from an EMBL/GenBank/DDBJ whole genome shotgun (WGS) entry which is preliminary data.</text>
</comment>
<keyword evidence="5" id="KW-0325">Glycoprotein</keyword>
<reference evidence="11 12" key="1">
    <citation type="journal article" date="2018" name="Sci. Rep.">
        <title>Comparative analysis of the Pocillopora damicornis genome highlights role of immune system in coral evolution.</title>
        <authorList>
            <person name="Cunning R."/>
            <person name="Bay R.A."/>
            <person name="Gillette P."/>
            <person name="Baker A.C."/>
            <person name="Traylor-Knowles N."/>
        </authorList>
    </citation>
    <scope>NUCLEOTIDE SEQUENCE [LARGE SCALE GENOMIC DNA]</scope>
    <source>
        <strain evidence="11">RSMAS</strain>
        <tissue evidence="11">Whole animal</tissue>
    </source>
</reference>
<dbReference type="EMBL" id="RCHS01002413">
    <property type="protein sequence ID" value="RMX47553.1"/>
    <property type="molecule type" value="Genomic_DNA"/>
</dbReference>
<dbReference type="GO" id="GO:0015026">
    <property type="term" value="F:coreceptor activity"/>
    <property type="evidence" value="ECO:0007669"/>
    <property type="project" value="TreeGrafter"/>
</dbReference>
<dbReference type="InterPro" id="IPR000488">
    <property type="entry name" value="Death_dom"/>
</dbReference>
<keyword evidence="3" id="KW-0677">Repeat</keyword>
<dbReference type="Gene3D" id="1.10.533.10">
    <property type="entry name" value="Death Domain, Fas"/>
    <property type="match status" value="2"/>
</dbReference>
<feature type="compositionally biased region" description="Polar residues" evidence="7">
    <location>
        <begin position="414"/>
        <end position="428"/>
    </location>
</feature>
<name>A0A3M6U1J7_POCDA</name>
<dbReference type="PROSITE" id="PS50017">
    <property type="entry name" value="DEATH_DOMAIN"/>
    <property type="match status" value="1"/>
</dbReference>
<evidence type="ECO:0000256" key="3">
    <source>
        <dbReference type="ARBA" id="ARBA00022737"/>
    </source>
</evidence>
<gene>
    <name evidence="11" type="ORF">pdam_00019072</name>
</gene>
<feature type="non-terminal residue" evidence="11">
    <location>
        <position position="1"/>
    </location>
</feature>
<dbReference type="GO" id="GO:0006915">
    <property type="term" value="P:apoptotic process"/>
    <property type="evidence" value="ECO:0007669"/>
    <property type="project" value="UniProtKB-KW"/>
</dbReference>
<sequence length="1076" mass="118884">FFGRLKESSEQNWPLETIATDPQKGKRLKNIKEKIPCPDAILRFKVTKRGIPDEELCCSEQVTSQFSLLTVFLRELLALSSSANFRTYNQLYTYTKFSILGKRAMNFPPVYLSISFFKRDTMLISKFFAILVFLALSTFSAGRGIKGQCPDCIEEGYIKIIDPKTGKCEGCWPCPECQEGAGSSVQCGSTVPKGTDIHCVSCTMGINFSNSLSTEKCKPCGVCSGKHKHVSAECTPSSDVQCECDNRFYQNKTTHECQSCDSCCFTDADDDIIEKCQKDAEIKEDEQSMFSPSTVIATSSSLFKSVKIHTAITPFLQSLTSISVPSRTQPIQSSSTSVSSANQKHDVVPTESVIIMPVHKTVHEHAESMRWIKGIAYILGVRKNRQSRSVQVVEFSPLNQSEEDSPDTRRKINGQCTHGTDGSRRNSNTVYCNKDHEVVTGDQFENMAEKDSVQKGIPSSLDDKPSNSTDEVANMQGENHRAGCNLIPPLQPEKDNLGYSTYITDVPLPIIGEMCRLLDIERVTDENDYRMLGYELGLKSSEITSIKQKSNNPSRVLLMEKFASKPNSGTLNHLISLLTKLERHDVIQVPARVASARCPDCTGEIKRIDSTGKCHSCFPCPECIEGYSTSSVPCGSTIPYERDIHCVEILQHPQESSQTSHAIFASGTVTSPSQIFATTANLVISATSSFVRAGSSIIQERESKSTKDPNTENISPPFGSYSNNTIIFTLFAISLVILSVAIVFKLQKKNKGRSQSAVTTVDALPSLPGQSLSEQDHEICHIDLGTNCVVYQGAHSSEMGDDTLPGLTHGTGNNGSGLGKKSTSTSTTGLFDQTASFPQISDIPQEFLDSLLSQKVAKIRYQFYCKICQKLDVLQDISWNDYRLLGEKVGVDKDAILLLKQKGNQTQEILRHFDSKKETCVERFKIILEEMGRDDVVTEIKDWILFEWQENIQPSRGCRREMDMEAENTISIGQGILAVVLYEAFGNIQKRRKPGPDEIERVINATYSIFWKCTMLKCPMGHGATVPCASSVSISTPIKCIPCIGGTVMITPPAKVAETVTNMRKSLESVPLNQIP</sequence>
<keyword evidence="8" id="KW-0472">Membrane</keyword>
<proteinExistence type="predicted"/>
<dbReference type="InterPro" id="IPR001368">
    <property type="entry name" value="TNFR/NGFR_Cys_rich_reg"/>
</dbReference>
<dbReference type="AlphaFoldDB" id="A0A3M6U1J7"/>
<dbReference type="SUPFAM" id="SSF47986">
    <property type="entry name" value="DEATH domain"/>
    <property type="match status" value="2"/>
</dbReference>
<keyword evidence="12" id="KW-1185">Reference proteome</keyword>
<evidence type="ECO:0000256" key="6">
    <source>
        <dbReference type="PROSITE-ProRule" id="PRU00206"/>
    </source>
</evidence>
<evidence type="ECO:0000313" key="11">
    <source>
        <dbReference type="EMBL" id="RMX47553.1"/>
    </source>
</evidence>
<feature type="repeat" description="TNFR-Cys" evidence="6">
    <location>
        <begin position="201"/>
        <end position="242"/>
    </location>
</feature>
<feature type="domain" description="TNFR-Cys" evidence="10">
    <location>
        <begin position="201"/>
        <end position="242"/>
    </location>
</feature>
<evidence type="ECO:0000313" key="12">
    <source>
        <dbReference type="Proteomes" id="UP000275408"/>
    </source>
</evidence>
<keyword evidence="8" id="KW-0812">Transmembrane</keyword>
<dbReference type="PANTHER" id="PTHR46605">
    <property type="entry name" value="TUMOR NECROSIS FACTOR RECEPTOR"/>
    <property type="match status" value="1"/>
</dbReference>
<feature type="region of interest" description="Disordered" evidence="7">
    <location>
        <begin position="397"/>
        <end position="428"/>
    </location>
</feature>
<protein>
    <recommendedName>
        <fullName evidence="13">TNFR-Cys domain-containing protein</fullName>
    </recommendedName>
</protein>
<dbReference type="GO" id="GO:0009986">
    <property type="term" value="C:cell surface"/>
    <property type="evidence" value="ECO:0007669"/>
    <property type="project" value="TreeGrafter"/>
</dbReference>
<dbReference type="PROSITE" id="PS50050">
    <property type="entry name" value="TNFR_NGFR_2"/>
    <property type="match status" value="1"/>
</dbReference>
<evidence type="ECO:0000256" key="1">
    <source>
        <dbReference type="ARBA" id="ARBA00022703"/>
    </source>
</evidence>
<feature type="non-terminal residue" evidence="11">
    <location>
        <position position="1076"/>
    </location>
</feature>
<comment type="caution">
    <text evidence="6">Lacks conserved residue(s) required for the propagation of feature annotation.</text>
</comment>
<dbReference type="OrthoDB" id="5989206at2759"/>
<dbReference type="GO" id="GO:0048406">
    <property type="term" value="F:nerve growth factor binding"/>
    <property type="evidence" value="ECO:0007669"/>
    <property type="project" value="TreeGrafter"/>
</dbReference>
<keyword evidence="8" id="KW-1133">Transmembrane helix</keyword>
<dbReference type="InterPro" id="IPR011029">
    <property type="entry name" value="DEATH-like_dom_sf"/>
</dbReference>
<evidence type="ECO:0000256" key="2">
    <source>
        <dbReference type="ARBA" id="ARBA00022729"/>
    </source>
</evidence>
<dbReference type="Pfam" id="PF00531">
    <property type="entry name" value="Death"/>
    <property type="match status" value="1"/>
</dbReference>